<dbReference type="Gene3D" id="3.40.220.10">
    <property type="entry name" value="Leucine Aminopeptidase, subunit E, domain 1"/>
    <property type="match status" value="1"/>
</dbReference>
<sequence>MTTLRLTHDPILNSSAQVLILPVNSMGIFLDPTLMRTKSLYPDSYQRYYRACRDGSLKVGSCLLHKRLRETAGLGISSNNNQPSYIAHLVVSNHPHHPVQLQWLTAALFDLRQQLMPLIRYKGLRTTALLTRPLLSNSPKNNITEKSHTSNVTSLDWDTVTLPLLTQHLQDIPKARVDIHLPKSITI</sequence>
<dbReference type="RefSeq" id="WP_299218712.1">
    <property type="nucleotide sequence ID" value="NZ_JBDGHN010000005.1"/>
</dbReference>
<organism evidence="1 2">
    <name type="scientific">Psychrobacter saeujeotis</name>
    <dbReference type="NCBI Taxonomy" id="3143436"/>
    <lineage>
        <taxon>Bacteria</taxon>
        <taxon>Pseudomonadati</taxon>
        <taxon>Pseudomonadota</taxon>
        <taxon>Gammaproteobacteria</taxon>
        <taxon>Moraxellales</taxon>
        <taxon>Moraxellaceae</taxon>
        <taxon>Psychrobacter</taxon>
    </lineage>
</organism>
<dbReference type="EMBL" id="JBDGHN010000005">
    <property type="protein sequence ID" value="MEN2751795.1"/>
    <property type="molecule type" value="Genomic_DNA"/>
</dbReference>
<evidence type="ECO:0000313" key="1">
    <source>
        <dbReference type="EMBL" id="MEN2751795.1"/>
    </source>
</evidence>
<protein>
    <submittedName>
        <fullName evidence="1">Uncharacterized protein</fullName>
    </submittedName>
</protein>
<proteinExistence type="predicted"/>
<evidence type="ECO:0000313" key="2">
    <source>
        <dbReference type="Proteomes" id="UP001461960"/>
    </source>
</evidence>
<dbReference type="Proteomes" id="UP001461960">
    <property type="component" value="Unassembled WGS sequence"/>
</dbReference>
<gene>
    <name evidence="1" type="ORF">AAIR29_09140</name>
</gene>
<accession>A0ABU9XCQ4</accession>
<comment type="caution">
    <text evidence="1">The sequence shown here is derived from an EMBL/GenBank/DDBJ whole genome shotgun (WGS) entry which is preliminary data.</text>
</comment>
<reference evidence="1 2" key="1">
    <citation type="submission" date="2024-05" db="EMBL/GenBank/DDBJ databases">
        <authorList>
            <person name="Kim H.-Y."/>
            <person name="Kim E."/>
            <person name="Cai Y."/>
            <person name="Yang S.-M."/>
            <person name="Lee W."/>
        </authorList>
    </citation>
    <scope>NUCLEOTIDE SEQUENCE [LARGE SCALE GENOMIC DNA]</scope>
    <source>
        <strain evidence="1 2">FBL11</strain>
    </source>
</reference>
<keyword evidence="2" id="KW-1185">Reference proteome</keyword>
<name>A0ABU9XCQ4_9GAMM</name>
<dbReference type="InterPro" id="IPR043472">
    <property type="entry name" value="Macro_dom-like"/>
</dbReference>
<dbReference type="SUPFAM" id="SSF52949">
    <property type="entry name" value="Macro domain-like"/>
    <property type="match status" value="1"/>
</dbReference>